<evidence type="ECO:0000313" key="2">
    <source>
        <dbReference type="EMBL" id="CAH1243777.1"/>
    </source>
</evidence>
<evidence type="ECO:0000256" key="1">
    <source>
        <dbReference type="SAM" id="MobiDB-lite"/>
    </source>
</evidence>
<feature type="compositionally biased region" description="Basic residues" evidence="1">
    <location>
        <begin position="88"/>
        <end position="98"/>
    </location>
</feature>
<gene>
    <name evidence="2" type="primary">Hypp7149</name>
    <name evidence="2" type="ORF">BLAG_LOCUS6633</name>
</gene>
<dbReference type="Proteomes" id="UP000838412">
    <property type="component" value="Chromosome 13"/>
</dbReference>
<dbReference type="OrthoDB" id="10354663at2759"/>
<sequence>MDNHSQTNLGGLLALKDELANLQQGDRRVLTHSAELEEVISTLQQLHFNKIPQSGAVRTPTEATSQANAKHSQDQIQNNDTKPVQPLKRVRFVRSKRK</sequence>
<feature type="region of interest" description="Disordered" evidence="1">
    <location>
        <begin position="51"/>
        <end position="98"/>
    </location>
</feature>
<evidence type="ECO:0000313" key="3">
    <source>
        <dbReference type="Proteomes" id="UP000838412"/>
    </source>
</evidence>
<reference evidence="2" key="1">
    <citation type="submission" date="2022-01" db="EMBL/GenBank/DDBJ databases">
        <authorList>
            <person name="Braso-Vives M."/>
        </authorList>
    </citation>
    <scope>NUCLEOTIDE SEQUENCE</scope>
</reference>
<name>A0A8J9YY47_BRALA</name>
<keyword evidence="3" id="KW-1185">Reference proteome</keyword>
<accession>A0A8J9YY47</accession>
<protein>
    <submittedName>
        <fullName evidence="2">Hypp7149 protein</fullName>
    </submittedName>
</protein>
<organism evidence="2 3">
    <name type="scientific">Branchiostoma lanceolatum</name>
    <name type="common">Common lancelet</name>
    <name type="synonym">Amphioxus lanceolatum</name>
    <dbReference type="NCBI Taxonomy" id="7740"/>
    <lineage>
        <taxon>Eukaryota</taxon>
        <taxon>Metazoa</taxon>
        <taxon>Chordata</taxon>
        <taxon>Cephalochordata</taxon>
        <taxon>Leptocardii</taxon>
        <taxon>Amphioxiformes</taxon>
        <taxon>Branchiostomatidae</taxon>
        <taxon>Branchiostoma</taxon>
    </lineage>
</organism>
<feature type="compositionally biased region" description="Polar residues" evidence="1">
    <location>
        <begin position="61"/>
        <end position="82"/>
    </location>
</feature>
<dbReference type="AlphaFoldDB" id="A0A8J9YY47"/>
<dbReference type="EMBL" id="OV696698">
    <property type="protein sequence ID" value="CAH1243777.1"/>
    <property type="molecule type" value="Genomic_DNA"/>
</dbReference>
<proteinExistence type="predicted"/>